<evidence type="ECO:0000256" key="1">
    <source>
        <dbReference type="ARBA" id="ARBA00003416"/>
    </source>
</evidence>
<name>A0A1H8DRH7_9HYPH</name>
<dbReference type="InterPro" id="IPR003798">
    <property type="entry name" value="DNA_recombination_RmuC"/>
</dbReference>
<protein>
    <recommendedName>
        <fullName evidence="3">DNA recombination protein RmuC homolog</fullName>
    </recommendedName>
</protein>
<organism evidence="8 10">
    <name type="scientific">Rhizobium tibeticum</name>
    <dbReference type="NCBI Taxonomy" id="501024"/>
    <lineage>
        <taxon>Bacteria</taxon>
        <taxon>Pseudomonadati</taxon>
        <taxon>Pseudomonadota</taxon>
        <taxon>Alphaproteobacteria</taxon>
        <taxon>Hyphomicrobiales</taxon>
        <taxon>Rhizobiaceae</taxon>
        <taxon>Rhizobium/Agrobacterium group</taxon>
        <taxon>Rhizobium</taxon>
    </lineage>
</organism>
<reference evidence="8" key="2">
    <citation type="submission" date="2016-10" db="EMBL/GenBank/DDBJ databases">
        <authorList>
            <person name="de Groot N.N."/>
        </authorList>
    </citation>
    <scope>NUCLEOTIDE SEQUENCE [LARGE SCALE GENOMIC DNA]</scope>
    <source>
        <strain evidence="8">CCBAU85039</strain>
    </source>
</reference>
<dbReference type="EMBL" id="FNXB01000004">
    <property type="protein sequence ID" value="SEH53066.1"/>
    <property type="molecule type" value="Genomic_DNA"/>
</dbReference>
<sequence>MRLRFVSRRLFSPVISPAGTLVGCSRFDLDISFEFAIVASMNTNSESFLLALSQISPAMLALAGGAIAALILLLIVLVARSGQVRREQAEVASLRAAEADARMAELLKIQAEMHGRMSTMAEVFGSRQSELNQAISQRLDGMSQRVSTTITEQTKSTHENLQRLQERLAVIDAAQNNIQTLAKDVVSLQAILSNKQTRGAFGQSRMETIVADGLPMGAYGFQQTLSNGSRPDCTIRMPNGAPPLVIDAKFPLEAWNAIRDAGGPDGAKVASQQFRRDMETHIRDISEKYLIQGETQDTAFMFVPSESIFAEIHENFEAVVQKAHRSRIVIVSPSLLMLSIQVIQAVLKDQRMRAQAHVIQGEVANLMDDLGRLDERVRKLQGHFAMAQKDVDLIVTSADKLNKRGLKIEALEFEGGEDSNSKTTARDNDPAPKSVDSRSGLLKLRVVDDE</sequence>
<keyword evidence="5" id="KW-0233">DNA recombination</keyword>
<evidence type="ECO:0000313" key="11">
    <source>
        <dbReference type="Proteomes" id="UP000198939"/>
    </source>
</evidence>
<comment type="similarity">
    <text evidence="2">Belongs to the RmuC family.</text>
</comment>
<keyword evidence="7" id="KW-0472">Membrane</keyword>
<dbReference type="AlphaFoldDB" id="A0A1H8DRH7"/>
<dbReference type="SUPFAM" id="SSF58113">
    <property type="entry name" value="Apolipoprotein A-I"/>
    <property type="match status" value="1"/>
</dbReference>
<comment type="function">
    <text evidence="1">Involved in DNA recombination.</text>
</comment>
<dbReference type="PROSITE" id="PS51257">
    <property type="entry name" value="PROKAR_LIPOPROTEIN"/>
    <property type="match status" value="1"/>
</dbReference>
<evidence type="ECO:0000256" key="5">
    <source>
        <dbReference type="ARBA" id="ARBA00023172"/>
    </source>
</evidence>
<evidence type="ECO:0000313" key="8">
    <source>
        <dbReference type="EMBL" id="SEH53066.1"/>
    </source>
</evidence>
<evidence type="ECO:0000256" key="2">
    <source>
        <dbReference type="ARBA" id="ARBA00009840"/>
    </source>
</evidence>
<evidence type="ECO:0000313" key="10">
    <source>
        <dbReference type="Proteomes" id="UP000183063"/>
    </source>
</evidence>
<feature type="region of interest" description="Disordered" evidence="6">
    <location>
        <begin position="415"/>
        <end position="440"/>
    </location>
</feature>
<proteinExistence type="inferred from homology"/>
<keyword evidence="7" id="KW-0812">Transmembrane</keyword>
<keyword evidence="4" id="KW-0175">Coiled coil</keyword>
<evidence type="ECO:0000256" key="3">
    <source>
        <dbReference type="ARBA" id="ARBA00021840"/>
    </source>
</evidence>
<gene>
    <name evidence="8" type="primary">rmuC</name>
    <name evidence="8" type="ORF">RTCCBAU85039_0965</name>
    <name evidence="9" type="ORF">SAMN05216228_1002144</name>
</gene>
<accession>A0A1H8DRH7</accession>
<feature type="transmembrane region" description="Helical" evidence="7">
    <location>
        <begin position="50"/>
        <end position="78"/>
    </location>
</feature>
<dbReference type="EMBL" id="FOCV01000002">
    <property type="protein sequence ID" value="SEN09168.1"/>
    <property type="molecule type" value="Genomic_DNA"/>
</dbReference>
<evidence type="ECO:0000256" key="6">
    <source>
        <dbReference type="SAM" id="MobiDB-lite"/>
    </source>
</evidence>
<dbReference type="Pfam" id="PF02646">
    <property type="entry name" value="RmuC"/>
    <property type="match status" value="1"/>
</dbReference>
<feature type="transmembrane region" description="Helical" evidence="7">
    <location>
        <begin position="328"/>
        <end position="347"/>
    </location>
</feature>
<keyword evidence="11" id="KW-1185">Reference proteome</keyword>
<reference evidence="10" key="3">
    <citation type="submission" date="2016-10" db="EMBL/GenBank/DDBJ databases">
        <authorList>
            <person name="Wibberg D."/>
        </authorList>
    </citation>
    <scope>NUCLEOTIDE SEQUENCE [LARGE SCALE GENOMIC DNA]</scope>
</reference>
<dbReference type="PANTHER" id="PTHR30563">
    <property type="entry name" value="DNA RECOMBINATION PROTEIN RMUC"/>
    <property type="match status" value="1"/>
</dbReference>
<dbReference type="GO" id="GO:0006310">
    <property type="term" value="P:DNA recombination"/>
    <property type="evidence" value="ECO:0007669"/>
    <property type="project" value="UniProtKB-KW"/>
</dbReference>
<dbReference type="PANTHER" id="PTHR30563:SF0">
    <property type="entry name" value="DNA RECOMBINATION PROTEIN RMUC"/>
    <property type="match status" value="1"/>
</dbReference>
<evidence type="ECO:0000256" key="7">
    <source>
        <dbReference type="SAM" id="Phobius"/>
    </source>
</evidence>
<evidence type="ECO:0000256" key="4">
    <source>
        <dbReference type="ARBA" id="ARBA00023054"/>
    </source>
</evidence>
<dbReference type="Proteomes" id="UP000183063">
    <property type="component" value="Unassembled WGS sequence"/>
</dbReference>
<reference evidence="9 11" key="1">
    <citation type="submission" date="2016-10" db="EMBL/GenBank/DDBJ databases">
        <authorList>
            <person name="Varghese N."/>
            <person name="Submissions S."/>
        </authorList>
    </citation>
    <scope>NUCLEOTIDE SEQUENCE [LARGE SCALE GENOMIC DNA]</scope>
    <source>
        <strain evidence="9 11">CGMCC 1.7071</strain>
    </source>
</reference>
<keyword evidence="7" id="KW-1133">Transmembrane helix</keyword>
<dbReference type="Proteomes" id="UP000198939">
    <property type="component" value="Unassembled WGS sequence"/>
</dbReference>
<evidence type="ECO:0000313" key="9">
    <source>
        <dbReference type="EMBL" id="SEN09168.1"/>
    </source>
</evidence>
<dbReference type="STRING" id="501024.RTCCBAU85039_0965"/>